<evidence type="ECO:0000256" key="6">
    <source>
        <dbReference type="ARBA" id="ARBA00022989"/>
    </source>
</evidence>
<dbReference type="OrthoDB" id="9055647at2"/>
<evidence type="ECO:0000313" key="12">
    <source>
        <dbReference type="Proteomes" id="UP001283366"/>
    </source>
</evidence>
<dbReference type="Pfam" id="PF01032">
    <property type="entry name" value="FecCD"/>
    <property type="match status" value="1"/>
</dbReference>
<dbReference type="PANTHER" id="PTHR30472">
    <property type="entry name" value="FERRIC ENTEROBACTIN TRANSPORT SYSTEM PERMEASE PROTEIN"/>
    <property type="match status" value="1"/>
</dbReference>
<feature type="transmembrane region" description="Helical" evidence="8">
    <location>
        <begin position="310"/>
        <end position="328"/>
    </location>
</feature>
<dbReference type="Proteomes" id="UP000196125">
    <property type="component" value="Unassembled WGS sequence"/>
</dbReference>
<keyword evidence="12" id="KW-1185">Reference proteome</keyword>
<evidence type="ECO:0000256" key="1">
    <source>
        <dbReference type="ARBA" id="ARBA00004651"/>
    </source>
</evidence>
<feature type="transmembrane region" description="Helical" evidence="8">
    <location>
        <begin position="197"/>
        <end position="216"/>
    </location>
</feature>
<feature type="transmembrane region" description="Helical" evidence="8">
    <location>
        <begin position="121"/>
        <end position="141"/>
    </location>
</feature>
<feature type="transmembrane region" description="Helical" evidence="8">
    <location>
        <begin position="96"/>
        <end position="115"/>
    </location>
</feature>
<dbReference type="CDD" id="cd06550">
    <property type="entry name" value="TM_ABC_iron-siderophores_like"/>
    <property type="match status" value="1"/>
</dbReference>
<comment type="subcellular location">
    <subcellularLocation>
        <location evidence="1">Cell membrane</location>
        <topology evidence="1">Multi-pass membrane protein</topology>
    </subcellularLocation>
</comment>
<organism evidence="10 11">
    <name type="scientific">Vibrio mangrovi</name>
    <dbReference type="NCBI Taxonomy" id="474394"/>
    <lineage>
        <taxon>Bacteria</taxon>
        <taxon>Pseudomonadati</taxon>
        <taxon>Pseudomonadota</taxon>
        <taxon>Gammaproteobacteria</taxon>
        <taxon>Vibrionales</taxon>
        <taxon>Vibrionaceae</taxon>
        <taxon>Vibrio</taxon>
    </lineage>
</organism>
<feature type="transmembrane region" description="Helical" evidence="8">
    <location>
        <begin position="67"/>
        <end position="84"/>
    </location>
</feature>
<evidence type="ECO:0000256" key="5">
    <source>
        <dbReference type="ARBA" id="ARBA00022692"/>
    </source>
</evidence>
<evidence type="ECO:0000256" key="8">
    <source>
        <dbReference type="SAM" id="Phobius"/>
    </source>
</evidence>
<keyword evidence="6 8" id="KW-1133">Transmembrane helix</keyword>
<gene>
    <name evidence="10" type="primary">fepD</name>
    <name evidence="9" type="ORF">SBX37_09240</name>
    <name evidence="10" type="ORF">VIM7927_02558</name>
</gene>
<keyword evidence="4" id="KW-1003">Cell membrane</keyword>
<dbReference type="Proteomes" id="UP001283366">
    <property type="component" value="Unassembled WGS sequence"/>
</dbReference>
<name>A0A1Y6IUG6_9VIBR</name>
<accession>A0A1Y6IUG6</accession>
<dbReference type="InterPro" id="IPR000522">
    <property type="entry name" value="ABC_transptr_permease_BtuC"/>
</dbReference>
<dbReference type="GO" id="GO:0022857">
    <property type="term" value="F:transmembrane transporter activity"/>
    <property type="evidence" value="ECO:0007669"/>
    <property type="project" value="InterPro"/>
</dbReference>
<keyword evidence="5 8" id="KW-0812">Transmembrane</keyword>
<keyword evidence="7 8" id="KW-0472">Membrane</keyword>
<sequence length="335" mass="35769">MNDKTYFSRFWWMIGLGVTGLLLTVFASLSLGAHHISVDVIRTLLDGQCPPTRLDCLIIQGSRIPRTFAGLLAGAALGLAGVLMQTLTRNPLAEPGILGVNAGAGFMVIIGVSFFQIQSASGYVACAFIGAVVTTILVVWCANALHRFEPLRLLLAGVAFGAVLEGIGAGLALVNPDVYDQLRFWQAGSLDVQNMDVLQTALWPVAGGIVLCFTLLRSLNALAMGQEVALNLGTHVMRTQLFGVLAMTLLSASATATVGPLVFVGLLAPHIGRMLVGSEHQRLIPFVLIVTPMLVLWADILGRLLLPGQLRVSVVLAFFGAPILIVLVRQQRRWA</sequence>
<evidence type="ECO:0000256" key="2">
    <source>
        <dbReference type="ARBA" id="ARBA00007935"/>
    </source>
</evidence>
<evidence type="ECO:0000256" key="4">
    <source>
        <dbReference type="ARBA" id="ARBA00022475"/>
    </source>
</evidence>
<dbReference type="EMBL" id="FXXI01000004">
    <property type="protein sequence ID" value="SMS01276.1"/>
    <property type="molecule type" value="Genomic_DNA"/>
</dbReference>
<reference evidence="10 11" key="1">
    <citation type="submission" date="2017-05" db="EMBL/GenBank/DDBJ databases">
        <authorList>
            <person name="Song R."/>
            <person name="Chenine A.L."/>
            <person name="Ruprecht R.M."/>
        </authorList>
    </citation>
    <scope>NUCLEOTIDE SEQUENCE [LARGE SCALE GENOMIC DNA]</scope>
    <source>
        <strain evidence="10 11">CECT 7927</strain>
    </source>
</reference>
<feature type="transmembrane region" description="Helical" evidence="8">
    <location>
        <begin position="153"/>
        <end position="174"/>
    </location>
</feature>
<dbReference type="PANTHER" id="PTHR30472:SF1">
    <property type="entry name" value="FE(3+) DICITRATE TRANSPORT SYSTEM PERMEASE PROTEIN FECC-RELATED"/>
    <property type="match status" value="1"/>
</dbReference>
<evidence type="ECO:0000313" key="11">
    <source>
        <dbReference type="Proteomes" id="UP000196125"/>
    </source>
</evidence>
<dbReference type="RefSeq" id="WP_087481318.1">
    <property type="nucleotide sequence ID" value="NZ_AP024883.1"/>
</dbReference>
<evidence type="ECO:0000313" key="9">
    <source>
        <dbReference type="EMBL" id="MDW6003034.1"/>
    </source>
</evidence>
<dbReference type="Gene3D" id="1.10.3470.10">
    <property type="entry name" value="ABC transporter involved in vitamin B12 uptake, BtuC"/>
    <property type="match status" value="1"/>
</dbReference>
<reference evidence="9 12" key="2">
    <citation type="submission" date="2023-11" db="EMBL/GenBank/DDBJ databases">
        <title>Plant-associative lifestyle of Vibrio porteresiae and its evolutionary dynamics.</title>
        <authorList>
            <person name="Rameshkumar N."/>
            <person name="Kirti K."/>
        </authorList>
    </citation>
    <scope>NUCLEOTIDE SEQUENCE [LARGE SCALE GENOMIC DNA]</scope>
    <source>
        <strain evidence="9 12">MSSRF38</strain>
    </source>
</reference>
<dbReference type="SUPFAM" id="SSF81345">
    <property type="entry name" value="ABC transporter involved in vitamin B12 uptake, BtuC"/>
    <property type="match status" value="1"/>
</dbReference>
<evidence type="ECO:0000256" key="3">
    <source>
        <dbReference type="ARBA" id="ARBA00022448"/>
    </source>
</evidence>
<dbReference type="InterPro" id="IPR037294">
    <property type="entry name" value="ABC_BtuC-like"/>
</dbReference>
<evidence type="ECO:0000256" key="7">
    <source>
        <dbReference type="ARBA" id="ARBA00023136"/>
    </source>
</evidence>
<comment type="similarity">
    <text evidence="2">Belongs to the binding-protein-dependent transport system permease family. FecCD subfamily.</text>
</comment>
<dbReference type="GO" id="GO:0033214">
    <property type="term" value="P:siderophore-iron import into cell"/>
    <property type="evidence" value="ECO:0007669"/>
    <property type="project" value="TreeGrafter"/>
</dbReference>
<dbReference type="AlphaFoldDB" id="A0A1Y6IUG6"/>
<keyword evidence="3" id="KW-0813">Transport</keyword>
<dbReference type="EMBL" id="JAWRCO010000001">
    <property type="protein sequence ID" value="MDW6003034.1"/>
    <property type="molecule type" value="Genomic_DNA"/>
</dbReference>
<dbReference type="GO" id="GO:0005886">
    <property type="term" value="C:plasma membrane"/>
    <property type="evidence" value="ECO:0007669"/>
    <property type="project" value="UniProtKB-SubCell"/>
</dbReference>
<protein>
    <submittedName>
        <fullName evidence="10">Ferric enterobactin transport system permease protein FepD</fullName>
    </submittedName>
    <submittedName>
        <fullName evidence="9">Iron chelate uptake ABC transporter family permease subunit</fullName>
    </submittedName>
</protein>
<proteinExistence type="inferred from homology"/>
<feature type="transmembrane region" description="Helical" evidence="8">
    <location>
        <begin position="283"/>
        <end position="304"/>
    </location>
</feature>
<evidence type="ECO:0000313" key="10">
    <source>
        <dbReference type="EMBL" id="SMS01276.1"/>
    </source>
</evidence>